<protein>
    <recommendedName>
        <fullName evidence="3">ABM domain-containing protein</fullName>
    </recommendedName>
</protein>
<name>A0A1V2JXI0_PSECE</name>
<dbReference type="Proteomes" id="UP000189295">
    <property type="component" value="Unassembled WGS sequence"/>
</dbReference>
<dbReference type="EMBL" id="MNPW01000032">
    <property type="protein sequence ID" value="ONH49546.1"/>
    <property type="molecule type" value="Genomic_DNA"/>
</dbReference>
<organism evidence="1 2">
    <name type="scientific">Pseudomonas cedrina subsp. cedrina</name>
    <dbReference type="NCBI Taxonomy" id="76762"/>
    <lineage>
        <taxon>Bacteria</taxon>
        <taxon>Pseudomonadati</taxon>
        <taxon>Pseudomonadota</taxon>
        <taxon>Gammaproteobacteria</taxon>
        <taxon>Pseudomonadales</taxon>
        <taxon>Pseudomonadaceae</taxon>
        <taxon>Pseudomonas</taxon>
    </lineage>
</organism>
<dbReference type="RefSeq" id="WP_076955166.1">
    <property type="nucleotide sequence ID" value="NZ_MNPW01000032.1"/>
</dbReference>
<accession>A0A1V2JXI0</accession>
<evidence type="ECO:0000313" key="1">
    <source>
        <dbReference type="EMBL" id="ONH49546.1"/>
    </source>
</evidence>
<gene>
    <name evidence="1" type="ORF">BLL36_29100</name>
</gene>
<proteinExistence type="predicted"/>
<reference evidence="1 2" key="1">
    <citation type="submission" date="2016-10" db="EMBL/GenBank/DDBJ databases">
        <title>Pseudomonas lactis sp. nov. and Pseudomonas paralactis sp. nov., isolated from bovine raw milk.</title>
        <authorList>
            <person name="Von Neubeck M."/>
            <person name="Huptas C."/>
            <person name="Glueck C."/>
            <person name="Krewinkel M."/>
            <person name="Stoeckel M."/>
            <person name="Stressler T."/>
            <person name="Fischer L."/>
            <person name="Hinrichs J."/>
            <person name="Scherer S."/>
            <person name="Wenning M."/>
        </authorList>
    </citation>
    <scope>NUCLEOTIDE SEQUENCE [LARGE SCALE GENOMIC DNA]</scope>
    <source>
        <strain evidence="1 2">DSM 17516</strain>
    </source>
</reference>
<dbReference type="AlphaFoldDB" id="A0A1V2JXI0"/>
<comment type="caution">
    <text evidence="1">The sequence shown here is derived from an EMBL/GenBank/DDBJ whole genome shotgun (WGS) entry which is preliminary data.</text>
</comment>
<evidence type="ECO:0008006" key="3">
    <source>
        <dbReference type="Google" id="ProtNLM"/>
    </source>
</evidence>
<sequence>MLNPKHYIVVARIKPKEGAKEKLLALRERLVEEFKQTYPQFVSASLYGVEENDEWRDVVVFSEMPPLDPPTNAPVYEEWSTLVDGTGFELLEPI</sequence>
<evidence type="ECO:0000313" key="2">
    <source>
        <dbReference type="Proteomes" id="UP000189295"/>
    </source>
</evidence>